<feature type="region of interest" description="Disordered" evidence="1">
    <location>
        <begin position="16"/>
        <end position="46"/>
    </location>
</feature>
<dbReference type="AlphaFoldDB" id="A0A8E2DYG9"/>
<evidence type="ECO:0000313" key="2">
    <source>
        <dbReference type="EMBL" id="OCK73841.1"/>
    </source>
</evidence>
<organism evidence="2 3">
    <name type="scientific">Lepidopterella palustris CBS 459.81</name>
    <dbReference type="NCBI Taxonomy" id="1314670"/>
    <lineage>
        <taxon>Eukaryota</taxon>
        <taxon>Fungi</taxon>
        <taxon>Dikarya</taxon>
        <taxon>Ascomycota</taxon>
        <taxon>Pezizomycotina</taxon>
        <taxon>Dothideomycetes</taxon>
        <taxon>Pleosporomycetidae</taxon>
        <taxon>Mytilinidiales</taxon>
        <taxon>Argynnaceae</taxon>
        <taxon>Lepidopterella</taxon>
    </lineage>
</organism>
<proteinExistence type="predicted"/>
<evidence type="ECO:0000256" key="1">
    <source>
        <dbReference type="SAM" id="MobiDB-lite"/>
    </source>
</evidence>
<feature type="compositionally biased region" description="Low complexity" evidence="1">
    <location>
        <begin position="20"/>
        <end position="46"/>
    </location>
</feature>
<dbReference type="Proteomes" id="UP000250266">
    <property type="component" value="Unassembled WGS sequence"/>
</dbReference>
<accession>A0A8E2DYG9</accession>
<protein>
    <submittedName>
        <fullName evidence="2">Uncharacterized protein</fullName>
    </submittedName>
</protein>
<name>A0A8E2DYG9_9PEZI</name>
<sequence>MDTPCAKRMRFEARSEYRAHQTQQAHQAHQGTPGTPRIPGTPTTPGRTGMFGSVHGITDLFIGDGNLRRPGIGLMGYSQGHAAALRLLEINLESGLEIEVSKVFEVVSMRTGKDLEINLVDVFSSRRWEVAVQFLPEGSLCALHIVLRLNLRQWTFGDNFGFCLGIPDVFT</sequence>
<dbReference type="EMBL" id="KV745639">
    <property type="protein sequence ID" value="OCK73841.1"/>
    <property type="molecule type" value="Genomic_DNA"/>
</dbReference>
<keyword evidence="3" id="KW-1185">Reference proteome</keyword>
<evidence type="ECO:0000313" key="3">
    <source>
        <dbReference type="Proteomes" id="UP000250266"/>
    </source>
</evidence>
<gene>
    <name evidence="2" type="ORF">K432DRAFT_472196</name>
</gene>
<reference evidence="2 3" key="1">
    <citation type="journal article" date="2016" name="Nat. Commun.">
        <title>Ectomycorrhizal ecology is imprinted in the genome of the dominant symbiotic fungus Cenococcum geophilum.</title>
        <authorList>
            <consortium name="DOE Joint Genome Institute"/>
            <person name="Peter M."/>
            <person name="Kohler A."/>
            <person name="Ohm R.A."/>
            <person name="Kuo A."/>
            <person name="Krutzmann J."/>
            <person name="Morin E."/>
            <person name="Arend M."/>
            <person name="Barry K.W."/>
            <person name="Binder M."/>
            <person name="Choi C."/>
            <person name="Clum A."/>
            <person name="Copeland A."/>
            <person name="Grisel N."/>
            <person name="Haridas S."/>
            <person name="Kipfer T."/>
            <person name="LaButti K."/>
            <person name="Lindquist E."/>
            <person name="Lipzen A."/>
            <person name="Maire R."/>
            <person name="Meier B."/>
            <person name="Mihaltcheva S."/>
            <person name="Molinier V."/>
            <person name="Murat C."/>
            <person name="Poggeler S."/>
            <person name="Quandt C.A."/>
            <person name="Sperisen C."/>
            <person name="Tritt A."/>
            <person name="Tisserant E."/>
            <person name="Crous P.W."/>
            <person name="Henrissat B."/>
            <person name="Nehls U."/>
            <person name="Egli S."/>
            <person name="Spatafora J.W."/>
            <person name="Grigoriev I.V."/>
            <person name="Martin F.M."/>
        </authorList>
    </citation>
    <scope>NUCLEOTIDE SEQUENCE [LARGE SCALE GENOMIC DNA]</scope>
    <source>
        <strain evidence="2 3">CBS 459.81</strain>
    </source>
</reference>